<dbReference type="Gene3D" id="3.40.1580.10">
    <property type="entry name" value="SMI1/KNR4-like"/>
    <property type="match status" value="1"/>
</dbReference>
<evidence type="ECO:0000313" key="3">
    <source>
        <dbReference type="Proteomes" id="UP000605568"/>
    </source>
</evidence>
<dbReference type="InterPro" id="IPR018958">
    <property type="entry name" value="Knr4/Smi1-like_dom"/>
</dbReference>
<proteinExistence type="predicted"/>
<accession>A0ABQ3MQG7</accession>
<dbReference type="Proteomes" id="UP000605568">
    <property type="component" value="Unassembled WGS sequence"/>
</dbReference>
<evidence type="ECO:0000313" key="2">
    <source>
        <dbReference type="EMBL" id="GHH54415.1"/>
    </source>
</evidence>
<name>A0ABQ3MQG7_9PSEU</name>
<keyword evidence="3" id="KW-1185">Reference proteome</keyword>
<dbReference type="EMBL" id="BNAR01000013">
    <property type="protein sequence ID" value="GHH54415.1"/>
    <property type="molecule type" value="Genomic_DNA"/>
</dbReference>
<dbReference type="SUPFAM" id="SSF160631">
    <property type="entry name" value="SMI1/KNR4-like"/>
    <property type="match status" value="1"/>
</dbReference>
<dbReference type="InterPro" id="IPR051873">
    <property type="entry name" value="KNR4/SMI1_regulator"/>
</dbReference>
<evidence type="ECO:0000259" key="1">
    <source>
        <dbReference type="SMART" id="SM00860"/>
    </source>
</evidence>
<sequence length="241" mass="27098">MLTGAGGGETGRRRPVLWHDHDMTASVSVSWDRIEEWCRHNDIEHTLRPPAQTAAIQAAETEISHRLPADLLESLRRHDGTTSRPVNYLVPRRWILLPLETMLETWRWKTEHLAQRQAAEIDDFSDEDDEDWSEVEPGEEDAFWGWNPNWLPIALDDSGCHLVVELRAGALHGSVGQLDPESAPRFAGVNTHPSTAALLEHTADALHSNEVVIARVQNDGVHWTERHEMTSAATLDAGRAR</sequence>
<dbReference type="Pfam" id="PF09346">
    <property type="entry name" value="SMI1_KNR4"/>
    <property type="match status" value="1"/>
</dbReference>
<organism evidence="2 3">
    <name type="scientific">Lentzea cavernae</name>
    <dbReference type="NCBI Taxonomy" id="2020703"/>
    <lineage>
        <taxon>Bacteria</taxon>
        <taxon>Bacillati</taxon>
        <taxon>Actinomycetota</taxon>
        <taxon>Actinomycetes</taxon>
        <taxon>Pseudonocardiales</taxon>
        <taxon>Pseudonocardiaceae</taxon>
        <taxon>Lentzea</taxon>
    </lineage>
</organism>
<protein>
    <recommendedName>
        <fullName evidence="1">Knr4/Smi1-like domain-containing protein</fullName>
    </recommendedName>
</protein>
<comment type="caution">
    <text evidence="2">The sequence shown here is derived from an EMBL/GenBank/DDBJ whole genome shotgun (WGS) entry which is preliminary data.</text>
</comment>
<dbReference type="PANTHER" id="PTHR47432:SF1">
    <property type="entry name" value="CELL WALL ASSEMBLY REGULATOR SMI1"/>
    <property type="match status" value="1"/>
</dbReference>
<reference evidence="3" key="1">
    <citation type="journal article" date="2019" name="Int. J. Syst. Evol. Microbiol.">
        <title>The Global Catalogue of Microorganisms (GCM) 10K type strain sequencing project: providing services to taxonomists for standard genome sequencing and annotation.</title>
        <authorList>
            <consortium name="The Broad Institute Genomics Platform"/>
            <consortium name="The Broad Institute Genome Sequencing Center for Infectious Disease"/>
            <person name="Wu L."/>
            <person name="Ma J."/>
        </authorList>
    </citation>
    <scope>NUCLEOTIDE SEQUENCE [LARGE SCALE GENOMIC DNA]</scope>
    <source>
        <strain evidence="3">CGMCC 4.7367</strain>
    </source>
</reference>
<dbReference type="InterPro" id="IPR037883">
    <property type="entry name" value="Knr4/Smi1-like_sf"/>
</dbReference>
<gene>
    <name evidence="2" type="ORF">GCM10017774_69460</name>
</gene>
<dbReference type="SMART" id="SM00860">
    <property type="entry name" value="SMI1_KNR4"/>
    <property type="match status" value="1"/>
</dbReference>
<feature type="domain" description="Knr4/Smi1-like" evidence="1">
    <location>
        <begin position="50"/>
        <end position="201"/>
    </location>
</feature>
<dbReference type="PANTHER" id="PTHR47432">
    <property type="entry name" value="CELL WALL ASSEMBLY REGULATOR SMI1"/>
    <property type="match status" value="1"/>
</dbReference>